<feature type="transmembrane region" description="Helical" evidence="2">
    <location>
        <begin position="56"/>
        <end position="77"/>
    </location>
</feature>
<protein>
    <recommendedName>
        <fullName evidence="5">DUF1003 domain-containing protein</fullName>
    </recommendedName>
</protein>
<reference evidence="3 4" key="1">
    <citation type="submission" date="2017-03" db="EMBL/GenBank/DDBJ databases">
        <title>Genome analysis of strain PAMC 26577.</title>
        <authorList>
            <person name="Oh H.-M."/>
            <person name="Yang J.-A."/>
        </authorList>
    </citation>
    <scope>NUCLEOTIDE SEQUENCE [LARGE SCALE GENOMIC DNA]</scope>
    <source>
        <strain evidence="3 4">PAMC 26577</strain>
    </source>
</reference>
<dbReference type="AlphaFoldDB" id="A0A242MY68"/>
<evidence type="ECO:0000256" key="2">
    <source>
        <dbReference type="SAM" id="Phobius"/>
    </source>
</evidence>
<evidence type="ECO:0000256" key="1">
    <source>
        <dbReference type="SAM" id="Coils"/>
    </source>
</evidence>
<organism evidence="3 4">
    <name type="scientific">Caballeronia sordidicola</name>
    <name type="common">Burkholderia sordidicola</name>
    <dbReference type="NCBI Taxonomy" id="196367"/>
    <lineage>
        <taxon>Bacteria</taxon>
        <taxon>Pseudomonadati</taxon>
        <taxon>Pseudomonadota</taxon>
        <taxon>Betaproteobacteria</taxon>
        <taxon>Burkholderiales</taxon>
        <taxon>Burkholderiaceae</taxon>
        <taxon>Caballeronia</taxon>
    </lineage>
</organism>
<evidence type="ECO:0008006" key="5">
    <source>
        <dbReference type="Google" id="ProtNLM"/>
    </source>
</evidence>
<dbReference type="InterPro" id="IPR010406">
    <property type="entry name" value="DUF1003"/>
</dbReference>
<comment type="caution">
    <text evidence="3">The sequence shown here is derived from an EMBL/GenBank/DDBJ whole genome shotgun (WGS) entry which is preliminary data.</text>
</comment>
<keyword evidence="2" id="KW-0812">Transmembrane</keyword>
<feature type="transmembrane region" description="Helical" evidence="2">
    <location>
        <begin position="89"/>
        <end position="107"/>
    </location>
</feature>
<accession>A0A242MY68</accession>
<evidence type="ECO:0000313" key="4">
    <source>
        <dbReference type="Proteomes" id="UP000195221"/>
    </source>
</evidence>
<gene>
    <name evidence="3" type="ORF">PAMC26577_11300</name>
</gene>
<dbReference type="Proteomes" id="UP000195221">
    <property type="component" value="Unassembled WGS sequence"/>
</dbReference>
<name>A0A242MY68_CABSO</name>
<sequence>MTTDTRPDNGTIKNISEAIHENLEKVSQFAQREDAKRTVLQRAIERVSVFFGEPRFLLTFLCASLAWIISDVFLHHMGYRYFDEPPFSLLQGIVTFIGVLITMAVLIRQNRLARVEEDRAHLELQINLLAEQKTTKIIMLLEELRRDLPNVRDRHDQHAETLQAATNPDAVLEAIEQRKEQHE</sequence>
<keyword evidence="2" id="KW-0472">Membrane</keyword>
<keyword evidence="1" id="KW-0175">Coiled coil</keyword>
<dbReference type="EMBL" id="NBTZ01000038">
    <property type="protein sequence ID" value="OTP76262.1"/>
    <property type="molecule type" value="Genomic_DNA"/>
</dbReference>
<dbReference type="Pfam" id="PF06210">
    <property type="entry name" value="DUF1003"/>
    <property type="match status" value="1"/>
</dbReference>
<evidence type="ECO:0000313" key="3">
    <source>
        <dbReference type="EMBL" id="OTP76262.1"/>
    </source>
</evidence>
<feature type="coiled-coil region" evidence="1">
    <location>
        <begin position="112"/>
        <end position="161"/>
    </location>
</feature>
<keyword evidence="2" id="KW-1133">Transmembrane helix</keyword>
<proteinExistence type="predicted"/>